<dbReference type="AlphaFoldDB" id="A0A174RKU1"/>
<dbReference type="GO" id="GO:0003677">
    <property type="term" value="F:DNA binding"/>
    <property type="evidence" value="ECO:0007669"/>
    <property type="project" value="InterPro"/>
</dbReference>
<dbReference type="EMBL" id="CYZT01000126">
    <property type="protein sequence ID" value="CUO61453.1"/>
    <property type="molecule type" value="Genomic_DNA"/>
</dbReference>
<dbReference type="Gene3D" id="1.10.260.40">
    <property type="entry name" value="lambda repressor-like DNA-binding domains"/>
    <property type="match status" value="1"/>
</dbReference>
<sequence>MSAYDFIDTLAVQILTYKKEHNETAAQFAKGCGVSAATIRRIENGDANVKLSTADKLLRYMNITLIDLLPPLATESPIAEGKERPRNKEATPAPQGEVAEKKILFSELLANIPSDEVLTELLPDPYRPQRALTTHSGLEVLKLRLEGLDTAQTAERLHMTLSQADHRLRKTVRQLTRYIPENIVIDIPALRKILEIQPFHFTGRYTKLSELLRDMPSDEVLFQLDRERGNLTGGRKRHRVSNQDLYLLQQRLAGHTYRSIGEELGMSPKAVRHRILRIKVGLKWYLAVDLDVPALFN</sequence>
<proteinExistence type="predicted"/>
<dbReference type="SUPFAM" id="SSF47413">
    <property type="entry name" value="lambda repressor-like DNA-binding domains"/>
    <property type="match status" value="1"/>
</dbReference>
<organism evidence="2 3">
    <name type="scientific">Flavonifractor plautii</name>
    <name type="common">Fusobacterium plautii</name>
    <dbReference type="NCBI Taxonomy" id="292800"/>
    <lineage>
        <taxon>Bacteria</taxon>
        <taxon>Bacillati</taxon>
        <taxon>Bacillota</taxon>
        <taxon>Clostridia</taxon>
        <taxon>Eubacteriales</taxon>
        <taxon>Oscillospiraceae</taxon>
        <taxon>Flavonifractor</taxon>
    </lineage>
</organism>
<feature type="region of interest" description="Disordered" evidence="1">
    <location>
        <begin position="76"/>
        <end position="96"/>
    </location>
</feature>
<dbReference type="InterPro" id="IPR001387">
    <property type="entry name" value="Cro/C1-type_HTH"/>
</dbReference>
<accession>A0A174RKU1</accession>
<name>A0A174RKU1_FLAPL</name>
<dbReference type="Pfam" id="PF01381">
    <property type="entry name" value="HTH_3"/>
    <property type="match status" value="1"/>
</dbReference>
<evidence type="ECO:0000313" key="2">
    <source>
        <dbReference type="EMBL" id="CUO61453.1"/>
    </source>
</evidence>
<dbReference type="CDD" id="cd00093">
    <property type="entry name" value="HTH_XRE"/>
    <property type="match status" value="1"/>
</dbReference>
<dbReference type="InterPro" id="IPR010982">
    <property type="entry name" value="Lambda_DNA-bd_dom_sf"/>
</dbReference>
<gene>
    <name evidence="2" type="ORF">ERS852411_01846</name>
</gene>
<protein>
    <submittedName>
        <fullName evidence="2">RNA polymerase sigma factor, sigma-70 family</fullName>
    </submittedName>
</protein>
<reference evidence="2 3" key="1">
    <citation type="submission" date="2015-09" db="EMBL/GenBank/DDBJ databases">
        <authorList>
            <consortium name="Pathogen Informatics"/>
        </authorList>
    </citation>
    <scope>NUCLEOTIDE SEQUENCE [LARGE SCALE GENOMIC DNA]</scope>
    <source>
        <strain evidence="2 3">2789STDY5608854</strain>
    </source>
</reference>
<dbReference type="RefSeq" id="WP_055270893.1">
    <property type="nucleotide sequence ID" value="NZ_JADNCN010000067.1"/>
</dbReference>
<dbReference type="SMART" id="SM00530">
    <property type="entry name" value="HTH_XRE"/>
    <property type="match status" value="1"/>
</dbReference>
<evidence type="ECO:0000256" key="1">
    <source>
        <dbReference type="SAM" id="MobiDB-lite"/>
    </source>
</evidence>
<dbReference type="PROSITE" id="PS50943">
    <property type="entry name" value="HTH_CROC1"/>
    <property type="match status" value="1"/>
</dbReference>
<feature type="compositionally biased region" description="Basic and acidic residues" evidence="1">
    <location>
        <begin position="80"/>
        <end position="89"/>
    </location>
</feature>
<dbReference type="Proteomes" id="UP000095746">
    <property type="component" value="Unassembled WGS sequence"/>
</dbReference>
<evidence type="ECO:0000313" key="3">
    <source>
        <dbReference type="Proteomes" id="UP000095746"/>
    </source>
</evidence>